<reference evidence="1 2" key="1">
    <citation type="submission" date="2022-06" db="EMBL/GenBank/DDBJ databases">
        <title>Isolation of gut microbiota from human fecal samples.</title>
        <authorList>
            <person name="Pamer E.G."/>
            <person name="Barat B."/>
            <person name="Waligurski E."/>
            <person name="Medina S."/>
            <person name="Paddock L."/>
            <person name="Mostad J."/>
        </authorList>
    </citation>
    <scope>NUCLEOTIDE SEQUENCE [LARGE SCALE GENOMIC DNA]</scope>
    <source>
        <strain evidence="1 2">DFI.9.73</strain>
    </source>
</reference>
<proteinExistence type="predicted"/>
<dbReference type="EMBL" id="JANFZH010000012">
    <property type="protein sequence ID" value="MCQ4839653.1"/>
    <property type="molecule type" value="Genomic_DNA"/>
</dbReference>
<gene>
    <name evidence="1" type="ORF">NE695_06975</name>
</gene>
<dbReference type="Proteomes" id="UP001524473">
    <property type="component" value="Unassembled WGS sequence"/>
</dbReference>
<comment type="caution">
    <text evidence="1">The sequence shown here is derived from an EMBL/GenBank/DDBJ whole genome shotgun (WGS) entry which is preliminary data.</text>
</comment>
<dbReference type="RefSeq" id="WP_066863174.1">
    <property type="nucleotide sequence ID" value="NZ_CABKVV010000013.1"/>
</dbReference>
<name>A0ABT1RYJ9_9FIRM</name>
<organism evidence="1 2">
    <name type="scientific">Neglectibacter timonensis</name>
    <dbReference type="NCBI Taxonomy" id="1776382"/>
    <lineage>
        <taxon>Bacteria</taxon>
        <taxon>Bacillati</taxon>
        <taxon>Bacillota</taxon>
        <taxon>Clostridia</taxon>
        <taxon>Eubacteriales</taxon>
        <taxon>Oscillospiraceae</taxon>
        <taxon>Neglectibacter</taxon>
    </lineage>
</organism>
<accession>A0ABT1RYJ9</accession>
<evidence type="ECO:0000313" key="2">
    <source>
        <dbReference type="Proteomes" id="UP001524473"/>
    </source>
</evidence>
<keyword evidence="2" id="KW-1185">Reference proteome</keyword>
<sequence length="61" mass="6880">MDVNTITEKKPSRVTEMQVGDTIFTVVSVESDRAREHLYDKVKRMILNNENTETPPTATAA</sequence>
<protein>
    <submittedName>
        <fullName evidence="1">Transposon-encoded TnpW family protein</fullName>
    </submittedName>
</protein>
<evidence type="ECO:0000313" key="1">
    <source>
        <dbReference type="EMBL" id="MCQ4839653.1"/>
    </source>
</evidence>
<dbReference type="GeneID" id="90532163"/>